<evidence type="ECO:0000259" key="2">
    <source>
        <dbReference type="Pfam" id="PF24802"/>
    </source>
</evidence>
<keyword evidence="4" id="KW-1185">Reference proteome</keyword>
<dbReference type="Pfam" id="PF24802">
    <property type="entry name" value="DUF7703"/>
    <property type="match status" value="1"/>
</dbReference>
<dbReference type="InterPro" id="IPR056120">
    <property type="entry name" value="DUF7703"/>
</dbReference>
<feature type="transmembrane region" description="Helical" evidence="1">
    <location>
        <begin position="217"/>
        <end position="235"/>
    </location>
</feature>
<protein>
    <recommendedName>
        <fullName evidence="2">DUF7703 domain-containing protein</fullName>
    </recommendedName>
</protein>
<feature type="transmembrane region" description="Helical" evidence="1">
    <location>
        <begin position="145"/>
        <end position="167"/>
    </location>
</feature>
<feature type="transmembrane region" description="Helical" evidence="1">
    <location>
        <begin position="116"/>
        <end position="139"/>
    </location>
</feature>
<name>A0AAD4NUI2_9PLEO</name>
<feature type="transmembrane region" description="Helical" evidence="1">
    <location>
        <begin position="82"/>
        <end position="104"/>
    </location>
</feature>
<dbReference type="PANTHER" id="PTHR37013:SF4">
    <property type="entry name" value="INTEGRAL MEMBRANE PROTEIN"/>
    <property type="match status" value="1"/>
</dbReference>
<gene>
    <name evidence="3" type="ORF">G6011_04789</name>
</gene>
<dbReference type="Proteomes" id="UP001199106">
    <property type="component" value="Unassembled WGS sequence"/>
</dbReference>
<evidence type="ECO:0000313" key="4">
    <source>
        <dbReference type="Proteomes" id="UP001199106"/>
    </source>
</evidence>
<proteinExistence type="predicted"/>
<organism evidence="3 4">
    <name type="scientific">Alternaria panax</name>
    <dbReference type="NCBI Taxonomy" id="48097"/>
    <lineage>
        <taxon>Eukaryota</taxon>
        <taxon>Fungi</taxon>
        <taxon>Dikarya</taxon>
        <taxon>Ascomycota</taxon>
        <taxon>Pezizomycotina</taxon>
        <taxon>Dothideomycetes</taxon>
        <taxon>Pleosporomycetidae</taxon>
        <taxon>Pleosporales</taxon>
        <taxon>Pleosporineae</taxon>
        <taxon>Pleosporaceae</taxon>
        <taxon>Alternaria</taxon>
        <taxon>Alternaria sect. Panax</taxon>
    </lineage>
</organism>
<comment type="caution">
    <text evidence="3">The sequence shown here is derived from an EMBL/GenBank/DDBJ whole genome shotgun (WGS) entry which is preliminary data.</text>
</comment>
<dbReference type="PANTHER" id="PTHR37013">
    <property type="entry name" value="INTEGRAL MEMBRANE PROTEIN (AFU_ORTHOLOGUE AFUA_1G05950)-RELATED"/>
    <property type="match status" value="1"/>
</dbReference>
<feature type="transmembrane region" description="Helical" evidence="1">
    <location>
        <begin position="261"/>
        <end position="284"/>
    </location>
</feature>
<keyword evidence="1" id="KW-1133">Transmembrane helix</keyword>
<reference evidence="3" key="1">
    <citation type="submission" date="2021-07" db="EMBL/GenBank/DDBJ databases">
        <title>Genome Resource of American Ginseng Black Spot Pathogen Alternaria panax.</title>
        <authorList>
            <person name="Qiu C."/>
            <person name="Wang W."/>
            <person name="Liu Z."/>
        </authorList>
    </citation>
    <scope>NUCLEOTIDE SEQUENCE</scope>
    <source>
        <strain evidence="3">BNCC115425</strain>
    </source>
</reference>
<dbReference type="EMBL" id="JAANER010000002">
    <property type="protein sequence ID" value="KAG9194754.1"/>
    <property type="molecule type" value="Genomic_DNA"/>
</dbReference>
<feature type="transmembrane region" description="Helical" evidence="1">
    <location>
        <begin position="179"/>
        <end position="197"/>
    </location>
</feature>
<feature type="domain" description="DUF7703" evidence="2">
    <location>
        <begin position="86"/>
        <end position="310"/>
    </location>
</feature>
<evidence type="ECO:0000256" key="1">
    <source>
        <dbReference type="SAM" id="Phobius"/>
    </source>
</evidence>
<evidence type="ECO:0000313" key="3">
    <source>
        <dbReference type="EMBL" id="KAG9194754.1"/>
    </source>
</evidence>
<dbReference type="AlphaFoldDB" id="A0AAD4NUI2"/>
<keyword evidence="1" id="KW-0472">Membrane</keyword>
<accession>A0AAD4NUI2</accession>
<sequence length="344" mass="38708">MAVTAMVTVTEESTVCETSFVDTVFSPRQSNFAPIFVYCAHAGRYNSLSLQTRPPHTFLKLASMSTISDVVSPMDTLEFADLPSFMAAAAFLGVTWFICIDLNIRLLTRVARHSLYFWSCLLCTWGLAVRSIAILLANFHKWTTYSSIVVIELAWLTYVVAQSLVLYSRLNLVLKNAQIGRYVLYMIIIDSVVFGLTTRHRNSTARLRNANIIWDKVQVFMFFVQETIIGILYICETAKYLKNMELLGNCRHSTRTSLRNLIAVNVLVIILDCSVMGLCFRGYFFLQGFHKIAVYAVKLRTEFTILNQLRKALMGASTGGSGLAATRDVEMLLPKRSNVIEVVG</sequence>
<keyword evidence="1" id="KW-0812">Transmembrane</keyword>